<reference evidence="2 3" key="1">
    <citation type="submission" date="2018-10" db="EMBL/GenBank/DDBJ databases">
        <title>A high-quality apple genome assembly.</title>
        <authorList>
            <person name="Hu J."/>
        </authorList>
    </citation>
    <scope>NUCLEOTIDE SEQUENCE [LARGE SCALE GENOMIC DNA]</scope>
    <source>
        <strain evidence="3">cv. HFTH1</strain>
        <tissue evidence="2">Young leaf</tissue>
    </source>
</reference>
<sequence length="106" mass="11397">MEVSAVVATAAATMSVKSMELKWVSIRRKTQMEKTIKTPSKFKSPFPLQAMVPILYPQTHLTYTHPTSETSSPPATSHPTGSPITPTTTMLKPSTCTSCALLSSTA</sequence>
<protein>
    <submittedName>
        <fullName evidence="2">Uncharacterized protein</fullName>
    </submittedName>
</protein>
<dbReference type="Proteomes" id="UP000290289">
    <property type="component" value="Chromosome 10"/>
</dbReference>
<gene>
    <name evidence="2" type="ORF">DVH24_009361</name>
</gene>
<feature type="compositionally biased region" description="Low complexity" evidence="1">
    <location>
        <begin position="64"/>
        <end position="83"/>
    </location>
</feature>
<dbReference type="AlphaFoldDB" id="A0A498IQL4"/>
<keyword evidence="3" id="KW-1185">Reference proteome</keyword>
<feature type="region of interest" description="Disordered" evidence="1">
    <location>
        <begin position="63"/>
        <end position="89"/>
    </location>
</feature>
<comment type="caution">
    <text evidence="2">The sequence shown here is derived from an EMBL/GenBank/DDBJ whole genome shotgun (WGS) entry which is preliminary data.</text>
</comment>
<dbReference type="EMBL" id="RDQH01000336">
    <property type="protein sequence ID" value="RXH85540.1"/>
    <property type="molecule type" value="Genomic_DNA"/>
</dbReference>
<name>A0A498IQL4_MALDO</name>
<accession>A0A498IQL4</accession>
<proteinExistence type="predicted"/>
<organism evidence="2 3">
    <name type="scientific">Malus domestica</name>
    <name type="common">Apple</name>
    <name type="synonym">Pyrus malus</name>
    <dbReference type="NCBI Taxonomy" id="3750"/>
    <lineage>
        <taxon>Eukaryota</taxon>
        <taxon>Viridiplantae</taxon>
        <taxon>Streptophyta</taxon>
        <taxon>Embryophyta</taxon>
        <taxon>Tracheophyta</taxon>
        <taxon>Spermatophyta</taxon>
        <taxon>Magnoliopsida</taxon>
        <taxon>eudicotyledons</taxon>
        <taxon>Gunneridae</taxon>
        <taxon>Pentapetalae</taxon>
        <taxon>rosids</taxon>
        <taxon>fabids</taxon>
        <taxon>Rosales</taxon>
        <taxon>Rosaceae</taxon>
        <taxon>Amygdaloideae</taxon>
        <taxon>Maleae</taxon>
        <taxon>Malus</taxon>
    </lineage>
</organism>
<evidence type="ECO:0000313" key="2">
    <source>
        <dbReference type="EMBL" id="RXH85540.1"/>
    </source>
</evidence>
<evidence type="ECO:0000313" key="3">
    <source>
        <dbReference type="Proteomes" id="UP000290289"/>
    </source>
</evidence>
<evidence type="ECO:0000256" key="1">
    <source>
        <dbReference type="SAM" id="MobiDB-lite"/>
    </source>
</evidence>